<dbReference type="NCBIfam" id="TIGR04474">
    <property type="entry name" value="tcm_partner"/>
    <property type="match status" value="1"/>
</dbReference>
<gene>
    <name evidence="1" type="ORF">XI38_05025</name>
</gene>
<dbReference type="KEGG" id="mcw:A8L33_08930"/>
<proteinExistence type="predicted"/>
<dbReference type="EMBL" id="LAVO01000005">
    <property type="protein sequence ID" value="KOS11235.1"/>
    <property type="molecule type" value="Genomic_DNA"/>
</dbReference>
<comment type="caution">
    <text evidence="1">The sequence shown here is derived from an EMBL/GenBank/DDBJ whole genome shotgun (WGS) entry which is preliminary data.</text>
</comment>
<accession>A0A0M9VLJ6</accession>
<evidence type="ECO:0000313" key="2">
    <source>
        <dbReference type="Proteomes" id="UP000037737"/>
    </source>
</evidence>
<keyword evidence="2" id="KW-1185">Reference proteome</keyword>
<dbReference type="AlphaFoldDB" id="A0A0M9VLJ6"/>
<evidence type="ECO:0008006" key="3">
    <source>
        <dbReference type="Google" id="ProtNLM"/>
    </source>
</evidence>
<protein>
    <recommendedName>
        <fullName evidence="3">Three-Cys-motif partner protein</fullName>
    </recommendedName>
</protein>
<dbReference type="InterPro" id="IPR031009">
    <property type="entry name" value="Tcm_partner"/>
</dbReference>
<dbReference type="PATRIC" id="fig|84292.3.peg.1037"/>
<name>A0A0M9VLJ6_9MICO</name>
<organism evidence="1 2">
    <name type="scientific">Microbacterium aurantiacum</name>
    <dbReference type="NCBI Taxonomy" id="162393"/>
    <lineage>
        <taxon>Bacteria</taxon>
        <taxon>Bacillati</taxon>
        <taxon>Actinomycetota</taxon>
        <taxon>Actinomycetes</taxon>
        <taxon>Micrococcales</taxon>
        <taxon>Microbacteriaceae</taxon>
        <taxon>Microbacterium</taxon>
    </lineage>
</organism>
<evidence type="ECO:0000313" key="1">
    <source>
        <dbReference type="EMBL" id="KOS11235.1"/>
    </source>
</evidence>
<reference evidence="1" key="1">
    <citation type="submission" date="2015-04" db="EMBL/GenBank/DDBJ databases">
        <title>Complete genome sequence of Microbacterium chocolatum SIT 101, a bacterium enantioselectively hydrolyzing mesomeric diesters.</title>
        <authorList>
            <person name="Li X."/>
            <person name="Xu Y."/>
        </authorList>
    </citation>
    <scope>NUCLEOTIDE SEQUENCE [LARGE SCALE GENOMIC DNA]</scope>
    <source>
        <strain evidence="1">SIT 101</strain>
    </source>
</reference>
<dbReference type="Proteomes" id="UP000037737">
    <property type="component" value="Unassembled WGS sequence"/>
</dbReference>
<sequence length="378" mass="41607">MKHGILRHYTTVFTTMLGSRASEVWVVDAYAGPGEYAGDEHTAPAPGSPRIVCNVADAVKNCQVRGYFIEQDPAQAEQLRALIESMNAGDQHIVQAGAAEEHLQTALSKAGAAPVLLFLDPFGVALSFDALVAALSARPRGALTEILLNFNVESVRRIGGYLSKEKLKNDPVLVRVDNFVGGDWWRAVFLGARAEDEHGRAAVAAQAVVEKFNAKMKARLGLESIAVPIRRRPGTAPLFVLNLYFRNATAAYVFADAASGASRDWREFHKRQKDSALPDDSLFPMEMLQDMSDQLFNEQEATLATEWVTTIKENIRRLLADTSEVRILDHVRELYGQALGQAREMHLRQAWDALTAEGGTQKRESGRIRGQAIRRAAA</sequence>